<evidence type="ECO:0000256" key="3">
    <source>
        <dbReference type="ARBA" id="ARBA00022692"/>
    </source>
</evidence>
<dbReference type="EMBL" id="JACOPG010000004">
    <property type="protein sequence ID" value="MBC5687120.1"/>
    <property type="molecule type" value="Genomic_DNA"/>
</dbReference>
<dbReference type="PANTHER" id="PTHR37820:SF1">
    <property type="entry name" value="CELL DIVISION PROTEIN FTSQ"/>
    <property type="match status" value="1"/>
</dbReference>
<evidence type="ECO:0000256" key="4">
    <source>
        <dbReference type="ARBA" id="ARBA00022989"/>
    </source>
</evidence>
<keyword evidence="6" id="KW-0472">Membrane</keyword>
<keyword evidence="3 6" id="KW-0812">Transmembrane</keyword>
<name>A0ABR7GIN8_9FIRM</name>
<dbReference type="Proteomes" id="UP000643810">
    <property type="component" value="Unassembled WGS sequence"/>
</dbReference>
<evidence type="ECO:0000259" key="7">
    <source>
        <dbReference type="Pfam" id="PF03799"/>
    </source>
</evidence>
<keyword evidence="5" id="KW-0131">Cell cycle</keyword>
<accession>A0ABR7GIN8</accession>
<protein>
    <submittedName>
        <fullName evidence="9">FtsQ-type POTRA domain-containing protein</fullName>
    </submittedName>
</protein>
<organism evidence="9 10">
    <name type="scientific">Roseburia lenta</name>
    <dbReference type="NCBI Taxonomy" id="2763061"/>
    <lineage>
        <taxon>Bacteria</taxon>
        <taxon>Bacillati</taxon>
        <taxon>Bacillota</taxon>
        <taxon>Clostridia</taxon>
        <taxon>Lachnospirales</taxon>
        <taxon>Lachnospiraceae</taxon>
        <taxon>Roseburia</taxon>
    </lineage>
</organism>
<evidence type="ECO:0000313" key="9">
    <source>
        <dbReference type="EMBL" id="MBC5687120.1"/>
    </source>
</evidence>
<keyword evidence="1" id="KW-1003">Cell membrane</keyword>
<evidence type="ECO:0000256" key="1">
    <source>
        <dbReference type="ARBA" id="ARBA00022475"/>
    </source>
</evidence>
<feature type="domain" description="Cell division protein FtsQ/DivIB C-terminal" evidence="7">
    <location>
        <begin position="128"/>
        <end position="233"/>
    </location>
</feature>
<dbReference type="PANTHER" id="PTHR37820">
    <property type="entry name" value="CELL DIVISION PROTEIN DIVIB"/>
    <property type="match status" value="1"/>
</dbReference>
<comment type="caution">
    <text evidence="9">The sequence shown here is derived from an EMBL/GenBank/DDBJ whole genome shotgun (WGS) entry which is preliminary data.</text>
</comment>
<feature type="domain" description="POTRA" evidence="8">
    <location>
        <begin position="50"/>
        <end position="116"/>
    </location>
</feature>
<keyword evidence="2" id="KW-0132">Cell division</keyword>
<evidence type="ECO:0000256" key="2">
    <source>
        <dbReference type="ARBA" id="ARBA00022618"/>
    </source>
</evidence>
<evidence type="ECO:0000313" key="10">
    <source>
        <dbReference type="Proteomes" id="UP000643810"/>
    </source>
</evidence>
<evidence type="ECO:0000256" key="5">
    <source>
        <dbReference type="ARBA" id="ARBA00023306"/>
    </source>
</evidence>
<dbReference type="InterPro" id="IPR050487">
    <property type="entry name" value="FtsQ_DivIB"/>
</dbReference>
<proteinExistence type="predicted"/>
<gene>
    <name evidence="9" type="ORF">H8R94_10985</name>
</gene>
<keyword evidence="10" id="KW-1185">Reference proteome</keyword>
<dbReference type="InterPro" id="IPR005548">
    <property type="entry name" value="Cell_div_FtsQ/DivIB_C"/>
</dbReference>
<keyword evidence="4 6" id="KW-1133">Transmembrane helix</keyword>
<reference evidence="9 10" key="1">
    <citation type="submission" date="2020-08" db="EMBL/GenBank/DDBJ databases">
        <title>Genome public.</title>
        <authorList>
            <person name="Liu C."/>
            <person name="Sun Q."/>
        </authorList>
    </citation>
    <scope>NUCLEOTIDE SEQUENCE [LARGE SCALE GENOMIC DNA]</scope>
    <source>
        <strain evidence="9 10">NSJ-9</strain>
    </source>
</reference>
<evidence type="ECO:0000256" key="6">
    <source>
        <dbReference type="SAM" id="Phobius"/>
    </source>
</evidence>
<dbReference type="RefSeq" id="WP_178009275.1">
    <property type="nucleotide sequence ID" value="NZ_JACOPG010000004.1"/>
</dbReference>
<dbReference type="InterPro" id="IPR013685">
    <property type="entry name" value="POTRA_FtsQ_type"/>
</dbReference>
<feature type="transmembrane region" description="Helical" evidence="6">
    <location>
        <begin position="24"/>
        <end position="47"/>
    </location>
</feature>
<sequence>MKRKGRNNQEIPKKKKKKFSKFRFYFFNIVLGVIICLLVAAMAIYAFCTVHTVTVKGNTVYTEEEIKQLVLDDSYSKNTVYAWGKNLIKPKTDIPFVSAIKVKIKGYDKLEIDVTEKKLFGCVLLSDNRMAYFDEDGKVVEVSDRVIENVMQVSGITLDKAKVGSKVGLEKDQLSFMLNLLKILKKYDIAISSLSFDERGRITVVYGSILICVGNDTNVEEKIMRLPHILPNLEGQSGTLHLENWTPDNTDIVFERPKE</sequence>
<dbReference type="Pfam" id="PF03799">
    <property type="entry name" value="FtsQ_DivIB_C"/>
    <property type="match status" value="1"/>
</dbReference>
<dbReference type="Pfam" id="PF08478">
    <property type="entry name" value="POTRA_1"/>
    <property type="match status" value="1"/>
</dbReference>
<evidence type="ECO:0000259" key="8">
    <source>
        <dbReference type="Pfam" id="PF08478"/>
    </source>
</evidence>